<accession>A0ABM0LWJ0</accession>
<keyword evidence="10" id="KW-1185">Reference proteome</keyword>
<evidence type="ECO:0000256" key="1">
    <source>
        <dbReference type="ARBA" id="ARBA00004323"/>
    </source>
</evidence>
<dbReference type="RefSeq" id="XP_006812131.1">
    <property type="nucleotide sequence ID" value="XM_006812068.1"/>
</dbReference>
<sequence>PIKHDVQPPNEWQYQNKSQPSHEYIRTDVYNPIAASNERIRIAKYACKRLNSSRHRMVAKQFFISQKYHFMFNNIPKVASTTWRELLSYADEDCRKNKPAPPAADINDYTKVVFFREPLVRLVSCYFSKFHISSSFSPIYEKEFRYYILKIRAAGINLLRMPGHPWKRLNVTFSEFVQFVIKYGNRKLRYSKHWKPQYTISDVCSIDYDFIGHFEELAYDGPFALQKLGIANVVEFPIVHSTLGDGIYVDTMLSLSWELIKKVVEFYWQDYEILGYNIPSFEV</sequence>
<keyword evidence="9" id="KW-0735">Signal-anchor</keyword>
<name>A0ABM0LWJ0_SACKO</name>
<comment type="subcellular location">
    <subcellularLocation>
        <location evidence="1 9">Golgi apparatus membrane</location>
        <topology evidence="1 9">Single-pass type II membrane protein</topology>
    </subcellularLocation>
</comment>
<dbReference type="EC" id="2.8.2.-" evidence="9"/>
<organism evidence="10 11">
    <name type="scientific">Saccoglossus kowalevskii</name>
    <name type="common">Acorn worm</name>
    <dbReference type="NCBI Taxonomy" id="10224"/>
    <lineage>
        <taxon>Eukaryota</taxon>
        <taxon>Metazoa</taxon>
        <taxon>Hemichordata</taxon>
        <taxon>Enteropneusta</taxon>
        <taxon>Harrimaniidae</taxon>
        <taxon>Saccoglossus</taxon>
    </lineage>
</organism>
<evidence type="ECO:0000313" key="11">
    <source>
        <dbReference type="RefSeq" id="XP_006812131.1"/>
    </source>
</evidence>
<proteinExistence type="inferred from homology"/>
<evidence type="ECO:0000256" key="7">
    <source>
        <dbReference type="ARBA" id="ARBA00023136"/>
    </source>
</evidence>
<dbReference type="GeneID" id="102801263"/>
<evidence type="ECO:0000256" key="2">
    <source>
        <dbReference type="ARBA" id="ARBA00006339"/>
    </source>
</evidence>
<dbReference type="InterPro" id="IPR005331">
    <property type="entry name" value="Sulfotransferase"/>
</dbReference>
<evidence type="ECO:0000256" key="8">
    <source>
        <dbReference type="ARBA" id="ARBA00023180"/>
    </source>
</evidence>
<keyword evidence="7" id="KW-0472">Membrane</keyword>
<evidence type="ECO:0000256" key="4">
    <source>
        <dbReference type="ARBA" id="ARBA00022692"/>
    </source>
</evidence>
<protein>
    <recommendedName>
        <fullName evidence="9">Carbohydrate sulfotransferase</fullName>
        <ecNumber evidence="9">2.8.2.-</ecNumber>
    </recommendedName>
</protein>
<dbReference type="PANTHER" id="PTHR12137:SF54">
    <property type="entry name" value="CARBOHYDRATE SULFOTRANSFERASE"/>
    <property type="match status" value="1"/>
</dbReference>
<feature type="non-terminal residue" evidence="11">
    <location>
        <position position="1"/>
    </location>
</feature>
<dbReference type="Proteomes" id="UP000694865">
    <property type="component" value="Unplaced"/>
</dbReference>
<keyword evidence="5" id="KW-1133">Transmembrane helix</keyword>
<evidence type="ECO:0000313" key="10">
    <source>
        <dbReference type="Proteomes" id="UP000694865"/>
    </source>
</evidence>
<keyword evidence="4" id="KW-0812">Transmembrane</keyword>
<keyword evidence="9" id="KW-0119">Carbohydrate metabolism</keyword>
<reference evidence="11" key="1">
    <citation type="submission" date="2025-08" db="UniProtKB">
        <authorList>
            <consortium name="RefSeq"/>
        </authorList>
    </citation>
    <scope>IDENTIFICATION</scope>
    <source>
        <tissue evidence="11">Testes</tissue>
    </source>
</reference>
<dbReference type="InterPro" id="IPR018011">
    <property type="entry name" value="Carb_sulfotrans_8-10"/>
</dbReference>
<evidence type="ECO:0000256" key="6">
    <source>
        <dbReference type="ARBA" id="ARBA00023034"/>
    </source>
</evidence>
<keyword evidence="6 9" id="KW-0333">Golgi apparatus</keyword>
<dbReference type="PANTHER" id="PTHR12137">
    <property type="entry name" value="CARBOHYDRATE SULFOTRANSFERASE"/>
    <property type="match status" value="1"/>
</dbReference>
<keyword evidence="8 9" id="KW-0325">Glycoprotein</keyword>
<gene>
    <name evidence="11" type="primary">LOC102801263</name>
</gene>
<evidence type="ECO:0000256" key="5">
    <source>
        <dbReference type="ARBA" id="ARBA00022989"/>
    </source>
</evidence>
<dbReference type="Pfam" id="PF03567">
    <property type="entry name" value="Sulfotransfer_2"/>
    <property type="match status" value="1"/>
</dbReference>
<comment type="similarity">
    <text evidence="2 9">Belongs to the sulfotransferase 2 family.</text>
</comment>
<evidence type="ECO:0000256" key="9">
    <source>
        <dbReference type="RuleBase" id="RU364020"/>
    </source>
</evidence>
<keyword evidence="3 9" id="KW-0808">Transferase</keyword>
<evidence type="ECO:0000256" key="3">
    <source>
        <dbReference type="ARBA" id="ARBA00022679"/>
    </source>
</evidence>